<evidence type="ECO:0000313" key="3">
    <source>
        <dbReference type="EMBL" id="CAB4303832.1"/>
    </source>
</evidence>
<feature type="region of interest" description="Disordered" evidence="1">
    <location>
        <begin position="1"/>
        <end position="50"/>
    </location>
</feature>
<keyword evidence="5" id="KW-1185">Reference proteome</keyword>
<gene>
    <name evidence="2" type="ORF">CURHAP_LOCUS20857</name>
    <name evidence="3" type="ORF">ORAREDHAP_LOCUS20631</name>
</gene>
<feature type="compositionally biased region" description="Low complexity" evidence="1">
    <location>
        <begin position="14"/>
        <end position="33"/>
    </location>
</feature>
<reference evidence="2 4" key="2">
    <citation type="submission" date="2020-05" db="EMBL/GenBank/DDBJ databases">
        <authorList>
            <person name="Campoy J."/>
            <person name="Schneeberger K."/>
            <person name="Spophaly S."/>
        </authorList>
    </citation>
    <scope>NUCLEOTIDE SEQUENCE [LARGE SCALE GENOMIC DNA]</scope>
    <source>
        <strain evidence="2">PruArmRojPasFocal</strain>
    </source>
</reference>
<proteinExistence type="predicted"/>
<dbReference type="Proteomes" id="UP000507245">
    <property type="component" value="Unassembled WGS sequence"/>
</dbReference>
<dbReference type="AlphaFoldDB" id="A0A6J5UAP0"/>
<dbReference type="EMBL" id="CAEKKB010000003">
    <property type="protein sequence ID" value="CAB4303832.1"/>
    <property type="molecule type" value="Genomic_DNA"/>
</dbReference>
<accession>A0A6J5UAP0</accession>
<evidence type="ECO:0000313" key="2">
    <source>
        <dbReference type="EMBL" id="CAB4273359.1"/>
    </source>
</evidence>
<protein>
    <submittedName>
        <fullName evidence="2">Uncharacterized protein</fullName>
    </submittedName>
</protein>
<reference evidence="5" key="1">
    <citation type="journal article" date="2020" name="Genome Biol.">
        <title>Gamete binning: chromosome-level and haplotype-resolved genome assembly enabled by high-throughput single-cell sequencing of gamete genomes.</title>
        <authorList>
            <person name="Campoy J.A."/>
            <person name="Sun H."/>
            <person name="Goel M."/>
            <person name="Jiao W.-B."/>
            <person name="Folz-Donahue K."/>
            <person name="Wang N."/>
            <person name="Rubio M."/>
            <person name="Liu C."/>
            <person name="Kukat C."/>
            <person name="Ruiz D."/>
            <person name="Huettel B."/>
            <person name="Schneeberger K."/>
        </authorList>
    </citation>
    <scope>NUCLEOTIDE SEQUENCE [LARGE SCALE GENOMIC DNA]</scope>
    <source>
        <strain evidence="5">cv. Rojo Pasion</strain>
    </source>
</reference>
<dbReference type="EMBL" id="CAEKDK010000003">
    <property type="protein sequence ID" value="CAB4273359.1"/>
    <property type="molecule type" value="Genomic_DNA"/>
</dbReference>
<dbReference type="Proteomes" id="UP000507222">
    <property type="component" value="Unassembled WGS sequence"/>
</dbReference>
<organism evidence="2 4">
    <name type="scientific">Prunus armeniaca</name>
    <name type="common">Apricot</name>
    <name type="synonym">Armeniaca vulgaris</name>
    <dbReference type="NCBI Taxonomy" id="36596"/>
    <lineage>
        <taxon>Eukaryota</taxon>
        <taxon>Viridiplantae</taxon>
        <taxon>Streptophyta</taxon>
        <taxon>Embryophyta</taxon>
        <taxon>Tracheophyta</taxon>
        <taxon>Spermatophyta</taxon>
        <taxon>Magnoliopsida</taxon>
        <taxon>eudicotyledons</taxon>
        <taxon>Gunneridae</taxon>
        <taxon>Pentapetalae</taxon>
        <taxon>rosids</taxon>
        <taxon>fabids</taxon>
        <taxon>Rosales</taxon>
        <taxon>Rosaceae</taxon>
        <taxon>Amygdaloideae</taxon>
        <taxon>Amygdaleae</taxon>
        <taxon>Prunus</taxon>
    </lineage>
</organism>
<evidence type="ECO:0000256" key="1">
    <source>
        <dbReference type="SAM" id="MobiDB-lite"/>
    </source>
</evidence>
<evidence type="ECO:0000313" key="4">
    <source>
        <dbReference type="Proteomes" id="UP000507222"/>
    </source>
</evidence>
<name>A0A6J5UAP0_PRUAR</name>
<evidence type="ECO:0000313" key="5">
    <source>
        <dbReference type="Proteomes" id="UP000507245"/>
    </source>
</evidence>
<sequence>MMGDKPLKVGKARVASTKAKPPVVKAPAVAKVARPTKVKKKEENDQNMVQ</sequence>